<keyword evidence="6" id="KW-0539">Nucleus</keyword>
<feature type="region of interest" description="Disordered" evidence="9">
    <location>
        <begin position="234"/>
        <end position="264"/>
    </location>
</feature>
<dbReference type="InterPro" id="IPR037377">
    <property type="entry name" value="GTE_bromo"/>
</dbReference>
<dbReference type="CDD" id="cd05506">
    <property type="entry name" value="Bromo_plant1"/>
    <property type="match status" value="1"/>
</dbReference>
<protein>
    <recommendedName>
        <fullName evidence="10">Bromo domain-containing protein</fullName>
    </recommendedName>
</protein>
<dbReference type="GO" id="GO:0005634">
    <property type="term" value="C:nucleus"/>
    <property type="evidence" value="ECO:0007669"/>
    <property type="project" value="UniProtKB-SubCell"/>
</dbReference>
<dbReference type="InParanoid" id="A0A7J7E2L0"/>
<dbReference type="PANTHER" id="PTHR46136:SF19">
    <property type="entry name" value="TRANSCRIPTION FACTOR GTE12"/>
    <property type="match status" value="1"/>
</dbReference>
<dbReference type="SUPFAM" id="SSF47370">
    <property type="entry name" value="Bromodomain"/>
    <property type="match status" value="1"/>
</dbReference>
<dbReference type="FunCoup" id="A0A7J7E2L0">
    <property type="interactions" value="1089"/>
</dbReference>
<dbReference type="InterPro" id="IPR036427">
    <property type="entry name" value="Bromodomain-like_sf"/>
</dbReference>
<evidence type="ECO:0000313" key="11">
    <source>
        <dbReference type="EMBL" id="KAF5752779.1"/>
    </source>
</evidence>
<evidence type="ECO:0000256" key="8">
    <source>
        <dbReference type="SAM" id="Coils"/>
    </source>
</evidence>
<dbReference type="PANTHER" id="PTHR46136">
    <property type="entry name" value="TRANSCRIPTION FACTOR GTE8"/>
    <property type="match status" value="1"/>
</dbReference>
<dbReference type="InterPro" id="IPR052442">
    <property type="entry name" value="Env_Response_Regulator"/>
</dbReference>
<evidence type="ECO:0000256" key="7">
    <source>
        <dbReference type="PROSITE-ProRule" id="PRU00035"/>
    </source>
</evidence>
<dbReference type="Gene3D" id="1.20.920.10">
    <property type="entry name" value="Bromodomain-like"/>
    <property type="match status" value="1"/>
</dbReference>
<feature type="region of interest" description="Disordered" evidence="9">
    <location>
        <begin position="333"/>
        <end position="390"/>
    </location>
</feature>
<feature type="coiled-coil region" evidence="8">
    <location>
        <begin position="462"/>
        <end position="511"/>
    </location>
</feature>
<feature type="domain" description="Bromo" evidence="10">
    <location>
        <begin position="121"/>
        <end position="193"/>
    </location>
</feature>
<reference evidence="11 12" key="1">
    <citation type="journal article" date="2020" name="Nat. Commun.">
        <title>Genome of Tripterygium wilfordii and identification of cytochrome P450 involved in triptolide biosynthesis.</title>
        <authorList>
            <person name="Tu L."/>
            <person name="Su P."/>
            <person name="Zhang Z."/>
            <person name="Gao L."/>
            <person name="Wang J."/>
            <person name="Hu T."/>
            <person name="Zhou J."/>
            <person name="Zhang Y."/>
            <person name="Zhao Y."/>
            <person name="Liu Y."/>
            <person name="Song Y."/>
            <person name="Tong Y."/>
            <person name="Lu Y."/>
            <person name="Yang J."/>
            <person name="Xu C."/>
            <person name="Jia M."/>
            <person name="Peters R.J."/>
            <person name="Huang L."/>
            <person name="Gao W."/>
        </authorList>
    </citation>
    <scope>NUCLEOTIDE SEQUENCE [LARGE SCALE GENOMIC DNA]</scope>
    <source>
        <strain evidence="12">cv. XIE 37</strain>
        <tissue evidence="11">Leaf</tissue>
    </source>
</reference>
<comment type="caution">
    <text evidence="11">The sequence shown here is derived from an EMBL/GenBank/DDBJ whole genome shotgun (WGS) entry which is preliminary data.</text>
</comment>
<dbReference type="CDD" id="cd22249">
    <property type="entry name" value="UDM1_RNF168_RNF169-like"/>
    <property type="match status" value="1"/>
</dbReference>
<dbReference type="SMART" id="SM00297">
    <property type="entry name" value="BROMO"/>
    <property type="match status" value="1"/>
</dbReference>
<accession>A0A7J7E2L0</accession>
<evidence type="ECO:0000256" key="2">
    <source>
        <dbReference type="ARBA" id="ARBA00023015"/>
    </source>
</evidence>
<evidence type="ECO:0000256" key="1">
    <source>
        <dbReference type="ARBA" id="ARBA00004123"/>
    </source>
</evidence>
<sequence length="582" mass="64178">MIAAETVLAKGKLRIKFSSKTIETVSGTRSCEDGQNLSRIDGGDKCCNYGSNQSKMIKSHSAVICSSVKKNFGGDLPELKSNIMAAKKRGLPGETECQREKKQKMDRAVTQQCAAILKALMRHPAGWVFNEAVDPVALEIPDYFSIISKPMDLGTVKSKLDKNMYFGIDEFAADVRLTFSNAMHYNPPSNNVHKMAETLKNIFELKWKSVEDRWNCKRPKFGLGNVLSGHAKEVSEARQNCPETSHLSSSLSADTPKSAEGKTIGKCDAKSAKVKLAKVGQNSNRKPVEENVCEGNDTVSRRPCGFANAKPSMSLVVCKCCTMGRNTCRCSLSGDSARASSDISSEISVGGDHRSSNADISKMDWQAKKTSTSHTSKSDGTSDGAVSSIEDESLCPSSQLTISTTDATSVEGWGTSVYDLELSPKRALRAAMLRSRFADTIVKAQQKTLLDQGDKADPVKLRQEKEKLEKKQREEKARIEAQIRASEAAARERLEAELKKQREQAREAARVAVLQMETTVEMDQNVLIERELETLCGCSLFEYARVGNPLERLGLFLKEDIMMDEEQILNPEEEGEIFPEML</sequence>
<comment type="subcellular location">
    <subcellularLocation>
        <location evidence="1">Nucleus</location>
    </subcellularLocation>
</comment>
<dbReference type="EMBL" id="JAAARO010000001">
    <property type="protein sequence ID" value="KAF5752779.1"/>
    <property type="molecule type" value="Genomic_DNA"/>
</dbReference>
<evidence type="ECO:0000256" key="4">
    <source>
        <dbReference type="ARBA" id="ARBA00023117"/>
    </source>
</evidence>
<keyword evidence="4 7" id="KW-0103">Bromodomain</keyword>
<dbReference type="InterPro" id="IPR001487">
    <property type="entry name" value="Bromodomain"/>
</dbReference>
<evidence type="ECO:0000256" key="3">
    <source>
        <dbReference type="ARBA" id="ARBA00023054"/>
    </source>
</evidence>
<evidence type="ECO:0000313" key="12">
    <source>
        <dbReference type="Proteomes" id="UP000593562"/>
    </source>
</evidence>
<keyword evidence="12" id="KW-1185">Reference proteome</keyword>
<dbReference type="Pfam" id="PF00439">
    <property type="entry name" value="Bromodomain"/>
    <property type="match status" value="1"/>
</dbReference>
<keyword evidence="5" id="KW-0804">Transcription</keyword>
<feature type="compositionally biased region" description="Low complexity" evidence="9">
    <location>
        <begin position="368"/>
        <end position="384"/>
    </location>
</feature>
<evidence type="ECO:0000256" key="6">
    <source>
        <dbReference type="ARBA" id="ARBA00023242"/>
    </source>
</evidence>
<dbReference type="PRINTS" id="PR00503">
    <property type="entry name" value="BROMODOMAIN"/>
</dbReference>
<keyword evidence="3 8" id="KW-0175">Coiled coil</keyword>
<feature type="compositionally biased region" description="Polar residues" evidence="9">
    <location>
        <begin position="333"/>
        <end position="347"/>
    </location>
</feature>
<dbReference type="PROSITE" id="PS50014">
    <property type="entry name" value="BROMODOMAIN_2"/>
    <property type="match status" value="1"/>
</dbReference>
<feature type="compositionally biased region" description="Basic and acidic residues" evidence="9">
    <location>
        <begin position="351"/>
        <end position="367"/>
    </location>
</feature>
<evidence type="ECO:0000259" key="10">
    <source>
        <dbReference type="PROSITE" id="PS50014"/>
    </source>
</evidence>
<dbReference type="Proteomes" id="UP000593562">
    <property type="component" value="Unassembled WGS sequence"/>
</dbReference>
<evidence type="ECO:0000256" key="5">
    <source>
        <dbReference type="ARBA" id="ARBA00023163"/>
    </source>
</evidence>
<organism evidence="11 12">
    <name type="scientific">Tripterygium wilfordii</name>
    <name type="common">Thunder God vine</name>
    <dbReference type="NCBI Taxonomy" id="458696"/>
    <lineage>
        <taxon>Eukaryota</taxon>
        <taxon>Viridiplantae</taxon>
        <taxon>Streptophyta</taxon>
        <taxon>Embryophyta</taxon>
        <taxon>Tracheophyta</taxon>
        <taxon>Spermatophyta</taxon>
        <taxon>Magnoliopsida</taxon>
        <taxon>eudicotyledons</taxon>
        <taxon>Gunneridae</taxon>
        <taxon>Pentapetalae</taxon>
        <taxon>rosids</taxon>
        <taxon>fabids</taxon>
        <taxon>Celastrales</taxon>
        <taxon>Celastraceae</taxon>
        <taxon>Tripterygium</taxon>
    </lineage>
</organism>
<dbReference type="AlphaFoldDB" id="A0A7J7E2L0"/>
<evidence type="ECO:0000256" key="9">
    <source>
        <dbReference type="SAM" id="MobiDB-lite"/>
    </source>
</evidence>
<keyword evidence="2" id="KW-0805">Transcription regulation</keyword>
<feature type="compositionally biased region" description="Polar residues" evidence="9">
    <location>
        <begin position="237"/>
        <end position="255"/>
    </location>
</feature>
<gene>
    <name evidence="11" type="ORF">HS088_TW01G00697</name>
</gene>
<proteinExistence type="predicted"/>
<name>A0A7J7E2L0_TRIWF</name>